<keyword evidence="6 17" id="KW-0031">Aminopeptidase</keyword>
<keyword evidence="11" id="KW-0482">Metalloprotease</keyword>
<dbReference type="GO" id="GO:0008237">
    <property type="term" value="F:metallopeptidase activity"/>
    <property type="evidence" value="ECO:0007669"/>
    <property type="project" value="UniProtKB-UniRule"/>
</dbReference>
<dbReference type="PRINTS" id="PR00756">
    <property type="entry name" value="ALADIPTASE"/>
</dbReference>
<feature type="domain" description="Peptidase M1 alanyl aminopeptidase Ig-like fold" evidence="14">
    <location>
        <begin position="471"/>
        <end position="587"/>
    </location>
</feature>
<dbReference type="CDD" id="cd09600">
    <property type="entry name" value="M1_APN"/>
    <property type="match status" value="1"/>
</dbReference>
<reference evidence="17 18" key="1">
    <citation type="journal article" date="2018" name="Int. J. Syst. Evol. Microbiol.">
        <title>Parvibium lacunae gen. nov., sp. nov., a new member of the family Alcaligenaceae isolated from a freshwater pond.</title>
        <authorList>
            <person name="Chen W.M."/>
            <person name="Xie P.B."/>
            <person name="Hsu M.Y."/>
            <person name="Sheu S.Y."/>
        </authorList>
    </citation>
    <scope>NUCLEOTIDE SEQUENCE [LARGE SCALE GENOMIC DNA]</scope>
    <source>
        <strain evidence="17 18">KMB9</strain>
    </source>
</reference>
<evidence type="ECO:0000256" key="10">
    <source>
        <dbReference type="ARBA" id="ARBA00022833"/>
    </source>
</evidence>
<evidence type="ECO:0000256" key="11">
    <source>
        <dbReference type="ARBA" id="ARBA00023049"/>
    </source>
</evidence>
<dbReference type="GO" id="GO:0008270">
    <property type="term" value="F:zinc ion binding"/>
    <property type="evidence" value="ECO:0007669"/>
    <property type="project" value="InterPro"/>
</dbReference>
<dbReference type="Proteomes" id="UP000252357">
    <property type="component" value="Unassembled WGS sequence"/>
</dbReference>
<dbReference type="Pfam" id="PF17900">
    <property type="entry name" value="Peptidase_M1_N"/>
    <property type="match status" value="1"/>
</dbReference>
<comment type="caution">
    <text evidence="17">The sequence shown here is derived from an EMBL/GenBank/DDBJ whole genome shotgun (WGS) entry which is preliminary data.</text>
</comment>
<dbReference type="RefSeq" id="WP_114402760.1">
    <property type="nucleotide sequence ID" value="NZ_QPGB01000002.1"/>
</dbReference>
<dbReference type="Pfam" id="PF01433">
    <property type="entry name" value="Peptidase_M1"/>
    <property type="match status" value="1"/>
</dbReference>
<keyword evidence="10" id="KW-0862">Zinc</keyword>
<dbReference type="Gene3D" id="2.60.40.1840">
    <property type="match status" value="1"/>
</dbReference>
<feature type="domain" description="Peptidase M1 membrane alanine aminopeptidase" evidence="13">
    <location>
        <begin position="242"/>
        <end position="454"/>
    </location>
</feature>
<comment type="catalytic activity">
    <reaction evidence="1">
        <text>Release of an N-terminal amino acid, Xaa-|-Yaa- from a peptide, amide or arylamide. Xaa is preferably Ala, but may be most amino acids including Pro (slow action). When a terminal hydrophobic residue is followed by a prolyl residue, the two may be released as an intact Xaa-Pro dipeptide.</text>
        <dbReference type="EC" id="3.4.11.2"/>
    </reaction>
</comment>
<dbReference type="SUPFAM" id="SSF63737">
    <property type="entry name" value="Leukotriene A4 hydrolase N-terminal domain"/>
    <property type="match status" value="1"/>
</dbReference>
<keyword evidence="18" id="KW-1185">Reference proteome</keyword>
<dbReference type="EMBL" id="QPGB01000002">
    <property type="protein sequence ID" value="RCS58674.1"/>
    <property type="molecule type" value="Genomic_DNA"/>
</dbReference>
<dbReference type="InterPro" id="IPR038438">
    <property type="entry name" value="PepN_Ig-like_sf"/>
</dbReference>
<evidence type="ECO:0000256" key="7">
    <source>
        <dbReference type="ARBA" id="ARBA00022670"/>
    </source>
</evidence>
<evidence type="ECO:0000256" key="6">
    <source>
        <dbReference type="ARBA" id="ARBA00022438"/>
    </source>
</evidence>
<evidence type="ECO:0000259" key="14">
    <source>
        <dbReference type="Pfam" id="PF11940"/>
    </source>
</evidence>
<evidence type="ECO:0000259" key="15">
    <source>
        <dbReference type="Pfam" id="PF17432"/>
    </source>
</evidence>
<dbReference type="FunFam" id="3.30.2010.30:FF:000002">
    <property type="entry name" value="Putative aminopeptidase N"/>
    <property type="match status" value="1"/>
</dbReference>
<evidence type="ECO:0000256" key="1">
    <source>
        <dbReference type="ARBA" id="ARBA00000098"/>
    </source>
</evidence>
<organism evidence="17 18">
    <name type="scientific">Parvibium lacunae</name>
    <dbReference type="NCBI Taxonomy" id="1888893"/>
    <lineage>
        <taxon>Bacteria</taxon>
        <taxon>Pseudomonadati</taxon>
        <taxon>Pseudomonadota</taxon>
        <taxon>Betaproteobacteria</taxon>
        <taxon>Burkholderiales</taxon>
        <taxon>Alcaligenaceae</taxon>
        <taxon>Parvibium</taxon>
    </lineage>
</organism>
<dbReference type="InterPro" id="IPR045357">
    <property type="entry name" value="Aminopeptidase_N-like_N"/>
</dbReference>
<dbReference type="PANTHER" id="PTHR46322:SF1">
    <property type="entry name" value="PUROMYCIN-SENSITIVE AMINOPEPTIDASE"/>
    <property type="match status" value="1"/>
</dbReference>
<dbReference type="InterPro" id="IPR027268">
    <property type="entry name" value="Peptidase_M4/M1_CTD_sf"/>
</dbReference>
<gene>
    <name evidence="17" type="ORF">DU000_04750</name>
</gene>
<dbReference type="SUPFAM" id="SSF55486">
    <property type="entry name" value="Metalloproteases ('zincins'), catalytic domain"/>
    <property type="match status" value="1"/>
</dbReference>
<dbReference type="Gene3D" id="3.30.2010.30">
    <property type="match status" value="1"/>
</dbReference>
<dbReference type="InterPro" id="IPR014782">
    <property type="entry name" value="Peptidase_M1_dom"/>
</dbReference>
<dbReference type="InterPro" id="IPR012779">
    <property type="entry name" value="Peptidase_M1_pepN"/>
</dbReference>
<sequence length="939" mass="105078">MAAQAAVPAQADRSPTYWRQAYQVSDYLIESVSLRFELDPVCTRVSATLTVYRHPAAAQTGALPPLVLQGEALTLERVAINNVELAATDYTLTETSLTLPVPAAHFTVQTTVTLAPAQNTSLMGLYVSNHNFFTQCEAEGFRRITWFLDRPDIMARYQVRLEANQADYPVLLANGNLVATALLPNGRHAAEWQDPFPKPSYLFALVAGQLSCVESTIRTQSGAEKQLQIWVEARDLDKTEHAMQSLIRAIHWDEQRFGRELDLDRFMIVAVSDFNMGAMENKGLNIFNTKYVLANPAIATDVDFANIESVVGHEYFHNWSGNRVTCRDWFQLSLKEGLTVFRDQEFSMDMASDFGAQPLARAVRRIEDVRALRSTQFVEDAGPMAHPIRPDSYQEISNFYTATVYEKGAEVIRMLQTLLGPVGFRRGMDTYFARHDGQAVTCDDFVQALADANPESQVDFTQFKHWYSQAGTPRVTVEQHFDAATGTIRLDLTQRCPPVGIERQQMAGSTDKQPYLIPLKVAFFSTEGQPLETACFQAAAAEVIQHEHLLQFTQAKQSFEFKGVPAKHLAVIPSLGRDFSAPISLQYPYSQQALITLLAHDTDPFNRWEAGQQLFQQEILRLYTWAQEQDEAALSRHAAGVEVNAALLAVVAQLAQDQTLAPAFREISLTLPSFNVLTETLVVIDPARLHWARETLRAAIAGAVAAHWETLIQQTSPHLPPVVAYAPNAEQAGYRAWRNLCLQYWVLAESELVSSPARVLAEQQYWAATNMTDRLAALSVLTQESTASEILTDFAAQWQHEPLVMDKWFSLQAMAAPSATRSPVAILQAVEHLLQHSAYSPRNPNKIYALLLRYFANNPAGFHWQSVTGETPSYDFWVAQVSAIDAFNPQVAARLARTLEQWQRYVAPLAHAMQRALQQLQQQPALSKDVREVVEKALQ</sequence>
<feature type="domain" description="Peptidase M1 alanyl aminopeptidase C-terminal" evidence="15">
    <location>
        <begin position="592"/>
        <end position="939"/>
    </location>
</feature>
<dbReference type="InterPro" id="IPR042097">
    <property type="entry name" value="Aminopeptidase_N-like_N_sf"/>
</dbReference>
<dbReference type="NCBIfam" id="TIGR02414">
    <property type="entry name" value="pepN_proteo"/>
    <property type="match status" value="1"/>
</dbReference>
<evidence type="ECO:0000256" key="3">
    <source>
        <dbReference type="ARBA" id="ARBA00010136"/>
    </source>
</evidence>
<protein>
    <recommendedName>
        <fullName evidence="5 12">Aminopeptidase N</fullName>
        <ecNumber evidence="4 12">3.4.11.2</ecNumber>
    </recommendedName>
</protein>
<dbReference type="PANTHER" id="PTHR46322">
    <property type="entry name" value="PUROMYCIN-SENSITIVE AMINOPEPTIDASE"/>
    <property type="match status" value="1"/>
</dbReference>
<accession>A0A368L514</accession>
<evidence type="ECO:0000313" key="18">
    <source>
        <dbReference type="Proteomes" id="UP000252357"/>
    </source>
</evidence>
<dbReference type="GO" id="GO:0006508">
    <property type="term" value="P:proteolysis"/>
    <property type="evidence" value="ECO:0007669"/>
    <property type="project" value="UniProtKB-UniRule"/>
</dbReference>
<evidence type="ECO:0000256" key="8">
    <source>
        <dbReference type="ARBA" id="ARBA00022723"/>
    </source>
</evidence>
<keyword evidence="9" id="KW-0378">Hydrolase</keyword>
<dbReference type="GO" id="GO:0016285">
    <property type="term" value="F:alanyl aminopeptidase activity"/>
    <property type="evidence" value="ECO:0007669"/>
    <property type="project" value="UniProtKB-EC"/>
</dbReference>
<dbReference type="InterPro" id="IPR001930">
    <property type="entry name" value="Peptidase_M1"/>
</dbReference>
<evidence type="ECO:0000259" key="13">
    <source>
        <dbReference type="Pfam" id="PF01433"/>
    </source>
</evidence>
<evidence type="ECO:0000256" key="2">
    <source>
        <dbReference type="ARBA" id="ARBA00001947"/>
    </source>
</evidence>
<dbReference type="Gene3D" id="2.60.40.1730">
    <property type="entry name" value="tricorn interacting facor f3 domain"/>
    <property type="match status" value="1"/>
</dbReference>
<proteinExistence type="inferred from homology"/>
<evidence type="ECO:0000259" key="16">
    <source>
        <dbReference type="Pfam" id="PF17900"/>
    </source>
</evidence>
<evidence type="ECO:0000256" key="9">
    <source>
        <dbReference type="ARBA" id="ARBA00022801"/>
    </source>
</evidence>
<evidence type="ECO:0000256" key="4">
    <source>
        <dbReference type="ARBA" id="ARBA00012564"/>
    </source>
</evidence>
<comment type="similarity">
    <text evidence="3">Belongs to the peptidase M1 family.</text>
</comment>
<evidence type="ECO:0000313" key="17">
    <source>
        <dbReference type="EMBL" id="RCS58674.1"/>
    </source>
</evidence>
<evidence type="ECO:0000256" key="5">
    <source>
        <dbReference type="ARBA" id="ARBA00015611"/>
    </source>
</evidence>
<evidence type="ECO:0000256" key="12">
    <source>
        <dbReference type="NCBIfam" id="TIGR02414"/>
    </source>
</evidence>
<keyword evidence="7" id="KW-0645">Protease</keyword>
<feature type="domain" description="Aminopeptidase N-like N-terminal" evidence="16">
    <location>
        <begin position="77"/>
        <end position="202"/>
    </location>
</feature>
<dbReference type="Gene3D" id="1.10.390.10">
    <property type="entry name" value="Neutral Protease Domain 2"/>
    <property type="match status" value="1"/>
</dbReference>
<dbReference type="Gene3D" id="1.25.50.10">
    <property type="entry name" value="Peptidase M1, alanyl aminopeptidase, C-terminal domain"/>
    <property type="match status" value="1"/>
</dbReference>
<dbReference type="Pfam" id="PF11940">
    <property type="entry name" value="DUF3458"/>
    <property type="match status" value="1"/>
</dbReference>
<name>A0A368L514_9BURK</name>
<keyword evidence="8" id="KW-0479">Metal-binding</keyword>
<dbReference type="EC" id="3.4.11.2" evidence="4 12"/>
<dbReference type="OrthoDB" id="100605at2"/>
<comment type="cofactor">
    <cofactor evidence="2">
        <name>Zn(2+)</name>
        <dbReference type="ChEBI" id="CHEBI:29105"/>
    </cofactor>
</comment>
<dbReference type="AlphaFoldDB" id="A0A368L514"/>
<dbReference type="Pfam" id="PF17432">
    <property type="entry name" value="DUF3458_C"/>
    <property type="match status" value="1"/>
</dbReference>
<dbReference type="InterPro" id="IPR037144">
    <property type="entry name" value="Peptidase_M1_pepN_C_sf"/>
</dbReference>
<dbReference type="InterPro" id="IPR024601">
    <property type="entry name" value="Peptidase_M1_pepN_C"/>
</dbReference>
<dbReference type="InterPro" id="IPR035414">
    <property type="entry name" value="Peptidase_M1_pepN_Ig-like"/>
</dbReference>